<sequence length="78" mass="8756">MALSFYDDLPTEPRLSMALIKDRRVKICDPDLTLLSHKLCVKGRCHRAYALNVIGNKSSAMYRLIKCKGIGTTNLFGL</sequence>
<proteinExistence type="predicted"/>
<dbReference type="AlphaFoldDB" id="S4PDM7"/>
<dbReference type="EMBL" id="GAIX01003611">
    <property type="protein sequence ID" value="JAA88949.1"/>
    <property type="molecule type" value="Transcribed_RNA"/>
</dbReference>
<name>S4PDM7_9NEOP</name>
<reference evidence="1" key="1">
    <citation type="journal article" date="2013" name="BMC Genomics">
        <title>Unscrambling butterfly oogenesis.</title>
        <authorList>
            <person name="Carter J.M."/>
            <person name="Baker S.C."/>
            <person name="Pink R."/>
            <person name="Carter D.R."/>
            <person name="Collins A."/>
            <person name="Tomlin J."/>
            <person name="Gibbs M."/>
            <person name="Breuker C.J."/>
        </authorList>
    </citation>
    <scope>NUCLEOTIDE SEQUENCE</scope>
    <source>
        <tissue evidence="1">Ovary</tissue>
    </source>
</reference>
<reference evidence="1" key="2">
    <citation type="submission" date="2013-05" db="EMBL/GenBank/DDBJ databases">
        <authorList>
            <person name="Carter J.-M."/>
            <person name="Baker S.C."/>
            <person name="Pink R."/>
            <person name="Carter D.R.F."/>
            <person name="Collins A."/>
            <person name="Tomlin J."/>
            <person name="Gibbs M."/>
            <person name="Breuker C.J."/>
        </authorList>
    </citation>
    <scope>NUCLEOTIDE SEQUENCE</scope>
    <source>
        <tissue evidence="1">Ovary</tissue>
    </source>
</reference>
<accession>S4PDM7</accession>
<evidence type="ECO:0000313" key="1">
    <source>
        <dbReference type="EMBL" id="JAA88949.1"/>
    </source>
</evidence>
<protein>
    <submittedName>
        <fullName evidence="1">Uncharacterized protein</fullName>
    </submittedName>
</protein>
<organism evidence="1">
    <name type="scientific">Pararge aegeria</name>
    <name type="common">speckled wood butterfly</name>
    <dbReference type="NCBI Taxonomy" id="116150"/>
    <lineage>
        <taxon>Eukaryota</taxon>
        <taxon>Metazoa</taxon>
        <taxon>Ecdysozoa</taxon>
        <taxon>Arthropoda</taxon>
        <taxon>Hexapoda</taxon>
        <taxon>Insecta</taxon>
        <taxon>Pterygota</taxon>
        <taxon>Neoptera</taxon>
        <taxon>Endopterygota</taxon>
        <taxon>Lepidoptera</taxon>
        <taxon>Glossata</taxon>
        <taxon>Ditrysia</taxon>
        <taxon>Papilionoidea</taxon>
        <taxon>Nymphalidae</taxon>
        <taxon>Satyrinae</taxon>
        <taxon>Satyrini</taxon>
        <taxon>Parargina</taxon>
        <taxon>Pararge</taxon>
    </lineage>
</organism>